<keyword evidence="1" id="KW-0472">Membrane</keyword>
<accession>A0A7S6SW63</accession>
<evidence type="ECO:0000313" key="2">
    <source>
        <dbReference type="EMBL" id="QOR60469.1"/>
    </source>
</evidence>
<feature type="transmembrane region" description="Helical" evidence="1">
    <location>
        <begin position="104"/>
        <end position="124"/>
    </location>
</feature>
<proteinExistence type="predicted"/>
<evidence type="ECO:0000256" key="1">
    <source>
        <dbReference type="SAM" id="Phobius"/>
    </source>
</evidence>
<feature type="transmembrane region" description="Helical" evidence="1">
    <location>
        <begin position="33"/>
        <end position="50"/>
    </location>
</feature>
<keyword evidence="1" id="KW-1133">Transmembrane helix</keyword>
<protein>
    <submittedName>
        <fullName evidence="2">Uncharacterized protein</fullName>
    </submittedName>
</protein>
<name>A0A7S6SW63_9PHYC</name>
<reference evidence="2" key="1">
    <citation type="submission" date="2019-02" db="EMBL/GenBank/DDBJ databases">
        <authorList>
            <person name="Bachy C."/>
            <person name="Yung C.-M."/>
            <person name="Roux S."/>
            <person name="Sullivan M.B."/>
            <person name="Worden A.Z."/>
        </authorList>
    </citation>
    <scope>NUCLEOTIDE SEQUENCE</scope>
    <source>
        <strain evidence="2">BII-V2</strain>
    </source>
</reference>
<keyword evidence="1" id="KW-0812">Transmembrane</keyword>
<sequence>MSEASTKDFVYLVILWNGVLSLSALPLYVENPWAIIFLLTFLIPNILGYIPRGGELWGRMALDVPFMLLSTGVAWGFSAALSAVSGEVKKSFKNYGKTTRSTGTVIGVRGAGLLLGFMISYIVLGNSRMYSHFNNAVNNV</sequence>
<dbReference type="EMBL" id="MK522038">
    <property type="protein sequence ID" value="QOR60469.1"/>
    <property type="molecule type" value="Genomic_DNA"/>
</dbReference>
<organism evidence="2">
    <name type="scientific">Bathycoccus sp. RCC716 virus 2</name>
    <dbReference type="NCBI Taxonomy" id="2530039"/>
    <lineage>
        <taxon>Viruses</taxon>
        <taxon>Varidnaviria</taxon>
        <taxon>Bamfordvirae</taxon>
        <taxon>Nucleocytoviricota</taxon>
        <taxon>Megaviricetes</taxon>
        <taxon>Algavirales</taxon>
        <taxon>Phycodnaviridae</taxon>
        <taxon>Prasinovirus</taxon>
    </lineage>
</organism>
<feature type="transmembrane region" description="Helical" evidence="1">
    <location>
        <begin position="9"/>
        <end position="27"/>
    </location>
</feature>
<feature type="transmembrane region" description="Helical" evidence="1">
    <location>
        <begin position="62"/>
        <end position="84"/>
    </location>
</feature>